<evidence type="ECO:0000313" key="10">
    <source>
        <dbReference type="EMBL" id="KAH8031379.1"/>
    </source>
</evidence>
<reference evidence="10" key="1">
    <citation type="journal article" date="2020" name="Cell">
        <title>Large-Scale Comparative Analyses of Tick Genomes Elucidate Their Genetic Diversity and Vector Capacities.</title>
        <authorList>
            <consortium name="Tick Genome and Microbiome Consortium (TIGMIC)"/>
            <person name="Jia N."/>
            <person name="Wang J."/>
            <person name="Shi W."/>
            <person name="Du L."/>
            <person name="Sun Y."/>
            <person name="Zhan W."/>
            <person name="Jiang J.F."/>
            <person name="Wang Q."/>
            <person name="Zhang B."/>
            <person name="Ji P."/>
            <person name="Bell-Sakyi L."/>
            <person name="Cui X.M."/>
            <person name="Yuan T.T."/>
            <person name="Jiang B.G."/>
            <person name="Yang W.F."/>
            <person name="Lam T.T."/>
            <person name="Chang Q.C."/>
            <person name="Ding S.J."/>
            <person name="Wang X.J."/>
            <person name="Zhu J.G."/>
            <person name="Ruan X.D."/>
            <person name="Zhao L."/>
            <person name="Wei J.T."/>
            <person name="Ye R.Z."/>
            <person name="Que T.C."/>
            <person name="Du C.H."/>
            <person name="Zhou Y.H."/>
            <person name="Cheng J.X."/>
            <person name="Dai P.F."/>
            <person name="Guo W.B."/>
            <person name="Han X.H."/>
            <person name="Huang E.J."/>
            <person name="Li L.F."/>
            <person name="Wei W."/>
            <person name="Gao Y.C."/>
            <person name="Liu J.Z."/>
            <person name="Shao H.Z."/>
            <person name="Wang X."/>
            <person name="Wang C.C."/>
            <person name="Yang T.C."/>
            <person name="Huo Q.B."/>
            <person name="Li W."/>
            <person name="Chen H.Y."/>
            <person name="Chen S.E."/>
            <person name="Zhou L.G."/>
            <person name="Ni X.B."/>
            <person name="Tian J.H."/>
            <person name="Sheng Y."/>
            <person name="Liu T."/>
            <person name="Pan Y.S."/>
            <person name="Xia L.Y."/>
            <person name="Li J."/>
            <person name="Zhao F."/>
            <person name="Cao W.C."/>
        </authorList>
    </citation>
    <scope>NUCLEOTIDE SEQUENCE</scope>
    <source>
        <strain evidence="10">Rmic-2018</strain>
    </source>
</reference>
<evidence type="ECO:0000256" key="2">
    <source>
        <dbReference type="ARBA" id="ARBA00019442"/>
    </source>
</evidence>
<name>A0A9J6EA20_RHIMP</name>
<dbReference type="EMBL" id="JABSTU010000005">
    <property type="protein sequence ID" value="KAH8031379.1"/>
    <property type="molecule type" value="Genomic_DNA"/>
</dbReference>
<comment type="caution">
    <text evidence="10">The sequence shown here is derived from an EMBL/GenBank/DDBJ whole genome shotgun (WGS) entry which is preliminary data.</text>
</comment>
<evidence type="ECO:0000256" key="3">
    <source>
        <dbReference type="ARBA" id="ARBA00022574"/>
    </source>
</evidence>
<feature type="domain" description="Intraflagellar transport protein 122 homolog TPR" evidence="9">
    <location>
        <begin position="594"/>
        <end position="971"/>
    </location>
</feature>
<dbReference type="InterPro" id="IPR057411">
    <property type="entry name" value="TPR_IFT122"/>
</dbReference>
<sequence>MPVKNTDCVGEYRRRANNTDETRAKDTERKRLQCVPPPMSLRFKRTFTRVNATPSFASNCSSSTHVDARFNSVNAVCTTAASHPIRVPFGEMVHVFTTWSSSQDGSQLIVAAGTRVLVYDTSDGALVQPLKGHKDAVYCVAYARDGLWSSEQKSVSKHRTSGRVTSAGWNPDGQFLALGLATGVVSIRGRSGEEVVRIDRPGGPKAAVWGVCWNPVKEEGVGDILAVADWAQTLTFYNMAGQQTGRERALGFDPTFVSYFPGGEYLVVGGSCREARVYTRDGICVGPVSQQASWVWCCQARPDASHLALGCQDGTIAYFELGFSTVHSLYRERYAYRDNMTDVIIQHLVTDEKVRIKCRDLVKKLAIYKHRLAVQLPERIMVYELSSESSEPNDMHYRLRDKIVRKVECTLLVVCSEHLVLCQERRLQCLRLRGGACEREWVLSSAIRYIQALGGPVGREGLLVGLRDGQVLQLLLDNPFPLFLIKVTSPVRCLDLSADRTRLAVVDEKGTCLVYQLDSRQLLFQEPNANSVAWNTENAELLCFTGGGALAVKAGEFPVLRQKLEGFVVGFGGCKLFCLQHNSVTTVEIPLSPCLYQYIEKNRFREALTIACLGVPEEDWRYLAKEALEALDLVVAKRAAVRLGEPAMLRLVRSLQEQEARGEKRESLLGDVMAQQGRFSEAARLYKKAGRNSKAVDMYTDLRMFELAQEYLGSDETLDTRQLMLKKAEWARSINDPKAAADFYLLAGEPLKAVEIAGKQGWTNILIDLSQRLDKREKEALTLCARLLVNQKQHMVAADVFQRIGDTESLVKLYVEADQWDEAFAAVGQNAELRAKISGDYANWLAEHDRFVDAQKAFYEAGRPDEALKVLERLTQYAVDECRFRDAGYYYWLLSRQILESASRESDAASQEALISRSAKLQDLADVYYIYHNIHRYIEEPFTAYLPEALFNMSRYLFHQLIHQSIRGVSLVGVLYALSKQSRNLGAHRLARHCYERLQNLHVPLRFRDTLDLAALTVRSKPFSDAQSRLARCHRKVLPLVEFTLAEGISDAEAFEILEGKARVMKEPKKDRPKSPSQQIISGFETLQINHGNAGDEDPFAFQLSNLEEAGEEAGGVPVILDREGLAMLGPRDVVICQQPEPLRCRFYRNVCAGCGGGVVSKLCQGERFLYSTTPN</sequence>
<evidence type="ECO:0000256" key="1">
    <source>
        <dbReference type="ARBA" id="ARBA00004138"/>
    </source>
</evidence>
<dbReference type="Pfam" id="PF23381">
    <property type="entry name" value="Beta-prop_IFT122_1st"/>
    <property type="match status" value="2"/>
</dbReference>
<dbReference type="VEuPathDB" id="VectorBase:LOC119163163"/>
<keyword evidence="4" id="KW-0677">Repeat</keyword>
<evidence type="ECO:0000259" key="9">
    <source>
        <dbReference type="Pfam" id="PF25295"/>
    </source>
</evidence>
<proteinExistence type="predicted"/>
<dbReference type="GO" id="GO:1905515">
    <property type="term" value="P:non-motile cilium assembly"/>
    <property type="evidence" value="ECO:0007669"/>
    <property type="project" value="TreeGrafter"/>
</dbReference>
<dbReference type="Proteomes" id="UP000821866">
    <property type="component" value="Chromosome 3"/>
</dbReference>
<dbReference type="InterPro" id="IPR056152">
    <property type="entry name" value="Beta-prop_IFT122_2nd"/>
</dbReference>
<dbReference type="GO" id="GO:0030991">
    <property type="term" value="C:intraciliary transport particle A"/>
    <property type="evidence" value="ECO:0007669"/>
    <property type="project" value="TreeGrafter"/>
</dbReference>
<dbReference type="AlphaFoldDB" id="A0A9J6EA20"/>
<dbReference type="SMART" id="SM00320">
    <property type="entry name" value="WD40"/>
    <property type="match status" value="4"/>
</dbReference>
<dbReference type="InterPro" id="IPR001680">
    <property type="entry name" value="WD40_rpt"/>
</dbReference>
<dbReference type="InterPro" id="IPR039857">
    <property type="entry name" value="Ift122/121"/>
</dbReference>
<dbReference type="PANTHER" id="PTHR12764:SF4">
    <property type="entry name" value="INTRAFLAGELLAR TRANSPORT PROTEIN 122 HOMOLOG"/>
    <property type="match status" value="1"/>
</dbReference>
<dbReference type="Gene3D" id="1.25.40.470">
    <property type="match status" value="1"/>
</dbReference>
<dbReference type="GO" id="GO:0035721">
    <property type="term" value="P:intraciliary retrograde transport"/>
    <property type="evidence" value="ECO:0007669"/>
    <property type="project" value="TreeGrafter"/>
</dbReference>
<feature type="domain" description="IFT122 first beta-propeller" evidence="8">
    <location>
        <begin position="146"/>
        <end position="216"/>
    </location>
</feature>
<evidence type="ECO:0000256" key="6">
    <source>
        <dbReference type="ARBA" id="ARBA00023273"/>
    </source>
</evidence>
<keyword evidence="6" id="KW-0966">Cell projection</keyword>
<evidence type="ECO:0000256" key="5">
    <source>
        <dbReference type="ARBA" id="ARBA00023069"/>
    </source>
</evidence>
<keyword evidence="11" id="KW-1185">Reference proteome</keyword>
<keyword evidence="3" id="KW-0853">WD repeat</keyword>
<dbReference type="Pfam" id="PF25295">
    <property type="entry name" value="TPR_IFT122"/>
    <property type="match status" value="1"/>
</dbReference>
<dbReference type="GO" id="GO:0097730">
    <property type="term" value="C:non-motile cilium"/>
    <property type="evidence" value="ECO:0007669"/>
    <property type="project" value="TreeGrafter"/>
</dbReference>
<evidence type="ECO:0000313" key="11">
    <source>
        <dbReference type="Proteomes" id="UP000821866"/>
    </source>
</evidence>
<feature type="domain" description="IFT122 first beta-propeller" evidence="8">
    <location>
        <begin position="221"/>
        <end position="321"/>
    </location>
</feature>
<dbReference type="GO" id="GO:0061512">
    <property type="term" value="P:protein localization to cilium"/>
    <property type="evidence" value="ECO:0007669"/>
    <property type="project" value="TreeGrafter"/>
</dbReference>
<feature type="domain" description="IFT122 second beta-propeller" evidence="7">
    <location>
        <begin position="327"/>
        <end position="583"/>
    </location>
</feature>
<evidence type="ECO:0000259" key="8">
    <source>
        <dbReference type="Pfam" id="PF23381"/>
    </source>
</evidence>
<dbReference type="InterPro" id="IPR015943">
    <property type="entry name" value="WD40/YVTN_repeat-like_dom_sf"/>
</dbReference>
<organism evidence="10 11">
    <name type="scientific">Rhipicephalus microplus</name>
    <name type="common">Cattle tick</name>
    <name type="synonym">Boophilus microplus</name>
    <dbReference type="NCBI Taxonomy" id="6941"/>
    <lineage>
        <taxon>Eukaryota</taxon>
        <taxon>Metazoa</taxon>
        <taxon>Ecdysozoa</taxon>
        <taxon>Arthropoda</taxon>
        <taxon>Chelicerata</taxon>
        <taxon>Arachnida</taxon>
        <taxon>Acari</taxon>
        <taxon>Parasitiformes</taxon>
        <taxon>Ixodida</taxon>
        <taxon>Ixodoidea</taxon>
        <taxon>Ixodidae</taxon>
        <taxon>Rhipicephalinae</taxon>
        <taxon>Rhipicephalus</taxon>
        <taxon>Boophilus</taxon>
    </lineage>
</organism>
<dbReference type="Gene3D" id="2.130.10.10">
    <property type="entry name" value="YVTN repeat-like/Quinoprotein amine dehydrogenase"/>
    <property type="match status" value="2"/>
</dbReference>
<comment type="subcellular location">
    <subcellularLocation>
        <location evidence="1">Cell projection</location>
        <location evidence="1">Cilium</location>
    </subcellularLocation>
</comment>
<reference evidence="10" key="2">
    <citation type="submission" date="2021-09" db="EMBL/GenBank/DDBJ databases">
        <authorList>
            <person name="Jia N."/>
            <person name="Wang J."/>
            <person name="Shi W."/>
            <person name="Du L."/>
            <person name="Sun Y."/>
            <person name="Zhan W."/>
            <person name="Jiang J."/>
            <person name="Wang Q."/>
            <person name="Zhang B."/>
            <person name="Ji P."/>
            <person name="Sakyi L.B."/>
            <person name="Cui X."/>
            <person name="Yuan T."/>
            <person name="Jiang B."/>
            <person name="Yang W."/>
            <person name="Lam T.T.-Y."/>
            <person name="Chang Q."/>
            <person name="Ding S."/>
            <person name="Wang X."/>
            <person name="Zhu J."/>
            <person name="Ruan X."/>
            <person name="Zhao L."/>
            <person name="Wei J."/>
            <person name="Que T."/>
            <person name="Du C."/>
            <person name="Cheng J."/>
            <person name="Dai P."/>
            <person name="Han X."/>
            <person name="Huang E."/>
            <person name="Gao Y."/>
            <person name="Liu J."/>
            <person name="Shao H."/>
            <person name="Ye R."/>
            <person name="Li L."/>
            <person name="Wei W."/>
            <person name="Wang X."/>
            <person name="Wang C."/>
            <person name="Huo Q."/>
            <person name="Li W."/>
            <person name="Guo W."/>
            <person name="Chen H."/>
            <person name="Chen S."/>
            <person name="Zhou L."/>
            <person name="Zhou L."/>
            <person name="Ni X."/>
            <person name="Tian J."/>
            <person name="Zhou Y."/>
            <person name="Sheng Y."/>
            <person name="Liu T."/>
            <person name="Pan Y."/>
            <person name="Xia L."/>
            <person name="Li J."/>
            <person name="Zhao F."/>
            <person name="Cao W."/>
        </authorList>
    </citation>
    <scope>NUCLEOTIDE SEQUENCE</scope>
    <source>
        <strain evidence="10">Rmic-2018</strain>
        <tissue evidence="10">Larvae</tissue>
    </source>
</reference>
<gene>
    <name evidence="10" type="ORF">HPB51_016563</name>
</gene>
<protein>
    <recommendedName>
        <fullName evidence="2">Intraflagellar transport protein 122 homolog</fullName>
    </recommendedName>
</protein>
<evidence type="ECO:0000256" key="4">
    <source>
        <dbReference type="ARBA" id="ARBA00022737"/>
    </source>
</evidence>
<keyword evidence="5" id="KW-0969">Cilium</keyword>
<accession>A0A9J6EA20</accession>
<dbReference type="SUPFAM" id="SSF50978">
    <property type="entry name" value="WD40 repeat-like"/>
    <property type="match status" value="2"/>
</dbReference>
<dbReference type="PANTHER" id="PTHR12764">
    <property type="entry name" value="WD REPEAT DOMAIN-RELATED"/>
    <property type="match status" value="1"/>
</dbReference>
<dbReference type="InterPro" id="IPR056153">
    <property type="entry name" value="Beta-prop_IFT122_1st"/>
</dbReference>
<dbReference type="InterPro" id="IPR036322">
    <property type="entry name" value="WD40_repeat_dom_sf"/>
</dbReference>
<evidence type="ECO:0000259" key="7">
    <source>
        <dbReference type="Pfam" id="PF23377"/>
    </source>
</evidence>
<dbReference type="Pfam" id="PF23377">
    <property type="entry name" value="Beta-prop_IFT122_2nd"/>
    <property type="match status" value="1"/>
</dbReference>